<name>A0ABW4CVB2_9LACO</name>
<feature type="transmembrane region" description="Helical" evidence="1">
    <location>
        <begin position="408"/>
        <end position="426"/>
    </location>
</feature>
<feature type="transmembrane region" description="Helical" evidence="1">
    <location>
        <begin position="324"/>
        <end position="340"/>
    </location>
</feature>
<keyword evidence="3" id="KW-1185">Reference proteome</keyword>
<feature type="transmembrane region" description="Helical" evidence="1">
    <location>
        <begin position="131"/>
        <end position="150"/>
    </location>
</feature>
<gene>
    <name evidence="2" type="ORF">ACFQ5K_08220</name>
</gene>
<feature type="transmembrane region" description="Helical" evidence="1">
    <location>
        <begin position="57"/>
        <end position="86"/>
    </location>
</feature>
<organism evidence="2 3">
    <name type="scientific">Lacticaseibacillus hegangensis</name>
    <dbReference type="NCBI Taxonomy" id="2486010"/>
    <lineage>
        <taxon>Bacteria</taxon>
        <taxon>Bacillati</taxon>
        <taxon>Bacillota</taxon>
        <taxon>Bacilli</taxon>
        <taxon>Lactobacillales</taxon>
        <taxon>Lactobacillaceae</taxon>
        <taxon>Lacticaseibacillus</taxon>
    </lineage>
</organism>
<feature type="transmembrane region" description="Helical" evidence="1">
    <location>
        <begin position="155"/>
        <end position="175"/>
    </location>
</feature>
<evidence type="ECO:0000313" key="2">
    <source>
        <dbReference type="EMBL" id="MFD1441356.1"/>
    </source>
</evidence>
<comment type="caution">
    <text evidence="2">The sequence shown here is derived from an EMBL/GenBank/DDBJ whole genome shotgun (WGS) entry which is preliminary data.</text>
</comment>
<reference evidence="3" key="1">
    <citation type="journal article" date="2019" name="Int. J. Syst. Evol. Microbiol.">
        <title>The Global Catalogue of Microorganisms (GCM) 10K type strain sequencing project: providing services to taxonomists for standard genome sequencing and annotation.</title>
        <authorList>
            <consortium name="The Broad Institute Genomics Platform"/>
            <consortium name="The Broad Institute Genome Sequencing Center for Infectious Disease"/>
            <person name="Wu L."/>
            <person name="Ma J."/>
        </authorList>
    </citation>
    <scope>NUCLEOTIDE SEQUENCE [LARGE SCALE GENOMIC DNA]</scope>
    <source>
        <strain evidence="3">CCM 8912</strain>
    </source>
</reference>
<dbReference type="Proteomes" id="UP001597212">
    <property type="component" value="Unassembled WGS sequence"/>
</dbReference>
<feature type="transmembrane region" description="Helical" evidence="1">
    <location>
        <begin position="6"/>
        <end position="22"/>
    </location>
</feature>
<feature type="transmembrane region" description="Helical" evidence="1">
    <location>
        <begin position="229"/>
        <end position="249"/>
    </location>
</feature>
<protein>
    <submittedName>
        <fullName evidence="2">Citrate transporter</fullName>
    </submittedName>
</protein>
<keyword evidence="1" id="KW-0472">Membrane</keyword>
<accession>A0ABW4CVB2</accession>
<feature type="transmembrane region" description="Helical" evidence="1">
    <location>
        <begin position="187"/>
        <end position="208"/>
    </location>
</feature>
<evidence type="ECO:0000256" key="1">
    <source>
        <dbReference type="SAM" id="Phobius"/>
    </source>
</evidence>
<proteinExistence type="predicted"/>
<feature type="transmembrane region" description="Helical" evidence="1">
    <location>
        <begin position="286"/>
        <end position="304"/>
    </location>
</feature>
<feature type="transmembrane region" description="Helical" evidence="1">
    <location>
        <begin position="255"/>
        <end position="279"/>
    </location>
</feature>
<dbReference type="RefSeq" id="WP_125757025.1">
    <property type="nucleotide sequence ID" value="NZ_JBHTOK010000067.1"/>
</dbReference>
<keyword evidence="1" id="KW-0812">Transmembrane</keyword>
<feature type="transmembrane region" description="Helical" evidence="1">
    <location>
        <begin position="107"/>
        <end position="125"/>
    </location>
</feature>
<dbReference type="EMBL" id="JBHTOK010000067">
    <property type="protein sequence ID" value="MFD1441356.1"/>
    <property type="molecule type" value="Genomic_DNA"/>
</dbReference>
<feature type="transmembrane region" description="Helical" evidence="1">
    <location>
        <begin position="29"/>
        <end position="51"/>
    </location>
</feature>
<keyword evidence="1" id="KW-1133">Transmembrane helix</keyword>
<evidence type="ECO:0000313" key="3">
    <source>
        <dbReference type="Proteomes" id="UP001597212"/>
    </source>
</evidence>
<sequence length="427" mass="44483">MDTVRLILILLVFFGGIALMMSKKLPAILALPLIGILVPIIAGVPLLTTAAKDGQTVAGFVIVAGSARLADTIIVTIFGAIFAKVIDKQGIADGIIRKAAELAGDKPVAMAFALTAAVALIFVGMSGAGPVIMVCTIAVPLMLTAGISAVDAASLILLGMTIGLSVNVSQYQVYIDTLGVTMAAVKSMSIIIAIVGIFVTAVYILFKVRKTAVRSSWAMEAESKQKKPVPLFALFTPVLPFILVFFAKLDASTALILSIVLTVLITTPKKMSTVLAAAVVEGIKDVAAVIGLMIGIGILLNGVTNAATTGLIKPLVTAIMPSSPLAYVIVFTLLSPLALYRGPMNMFGLGSGLATIMLAAGTMNPAAVTMALRSTTFVQTASDPTNTQNVICADYAQVDVNDILKATLPWTMIICFITLIYSAVFIY</sequence>
<feature type="transmembrane region" description="Helical" evidence="1">
    <location>
        <begin position="347"/>
        <end position="367"/>
    </location>
</feature>